<dbReference type="EMBL" id="MN740573">
    <property type="protein sequence ID" value="QHU34485.1"/>
    <property type="molecule type" value="Genomic_DNA"/>
</dbReference>
<proteinExistence type="predicted"/>
<sequence length="250" mass="28524">MANIVYDYDKSSCNCYTQTMQVNNTNTNTEKEGYPTNMSVRNCEFPKYFEDKPFRQVTGPRKKSGITYLNPDVLTQKYAKDFVKIKGGVNCCPSVQYYSSDPRLISSSHNGQVQTLNTPPITGDLPLNKILDDKGLDNYGQNYNDYSSINAGQIMYYNDKSIEDPFFNPNFVTTAKTTAINYKDPMGSIKPQYTRSPLKALRHVGPTRNNYDGCLSWIQDSTGFREDIMALQMKKGNQQKYSSRWFPDVN</sequence>
<evidence type="ECO:0000313" key="1">
    <source>
        <dbReference type="EMBL" id="QHU34485.1"/>
    </source>
</evidence>
<dbReference type="AlphaFoldDB" id="A0A6C0LWS5"/>
<protein>
    <submittedName>
        <fullName evidence="1">Uncharacterized protein</fullName>
    </submittedName>
</protein>
<name>A0A6C0LWS5_9ZZZZ</name>
<reference evidence="1" key="1">
    <citation type="journal article" date="2020" name="Nature">
        <title>Giant virus diversity and host interactions through global metagenomics.</title>
        <authorList>
            <person name="Schulz F."/>
            <person name="Roux S."/>
            <person name="Paez-Espino D."/>
            <person name="Jungbluth S."/>
            <person name="Walsh D.A."/>
            <person name="Denef V.J."/>
            <person name="McMahon K.D."/>
            <person name="Konstantinidis K.T."/>
            <person name="Eloe-Fadrosh E.A."/>
            <person name="Kyrpides N.C."/>
            <person name="Woyke T."/>
        </authorList>
    </citation>
    <scope>NUCLEOTIDE SEQUENCE</scope>
    <source>
        <strain evidence="1">GVMAG-S-1016713-169</strain>
    </source>
</reference>
<accession>A0A6C0LWS5</accession>
<organism evidence="1">
    <name type="scientific">viral metagenome</name>
    <dbReference type="NCBI Taxonomy" id="1070528"/>
    <lineage>
        <taxon>unclassified sequences</taxon>
        <taxon>metagenomes</taxon>
        <taxon>organismal metagenomes</taxon>
    </lineage>
</organism>